<comment type="caution">
    <text evidence="1">The sequence shown here is derived from an EMBL/GenBank/DDBJ whole genome shotgun (WGS) entry which is preliminary data.</text>
</comment>
<protein>
    <recommendedName>
        <fullName evidence="3">SAM domain-containing protein</fullName>
    </recommendedName>
</protein>
<dbReference type="OrthoDB" id="2158305at2759"/>
<reference evidence="1 2" key="1">
    <citation type="submission" date="2016-07" db="EMBL/GenBank/DDBJ databases">
        <title>Pervasive Adenine N6-methylation of Active Genes in Fungi.</title>
        <authorList>
            <consortium name="DOE Joint Genome Institute"/>
            <person name="Mondo S.J."/>
            <person name="Dannebaum R.O."/>
            <person name="Kuo R.C."/>
            <person name="Labutti K."/>
            <person name="Haridas S."/>
            <person name="Kuo A."/>
            <person name="Salamov A."/>
            <person name="Ahrendt S.R."/>
            <person name="Lipzen A."/>
            <person name="Sullivan W."/>
            <person name="Andreopoulos W.B."/>
            <person name="Clum A."/>
            <person name="Lindquist E."/>
            <person name="Daum C."/>
            <person name="Ramamoorthy G.K."/>
            <person name="Gryganskyi A."/>
            <person name="Culley D."/>
            <person name="Magnuson J.K."/>
            <person name="James T.Y."/>
            <person name="O'Malley M.A."/>
            <person name="Stajich J.E."/>
            <person name="Spatafora J.W."/>
            <person name="Visel A."/>
            <person name="Grigoriev I.V."/>
        </authorList>
    </citation>
    <scope>NUCLEOTIDE SEQUENCE [LARGE SCALE GENOMIC DNA]</scope>
    <source>
        <strain evidence="1 2">JEL800</strain>
    </source>
</reference>
<dbReference type="InterPro" id="IPR013761">
    <property type="entry name" value="SAM/pointed_sf"/>
</dbReference>
<proteinExistence type="predicted"/>
<dbReference type="Gene3D" id="1.10.150.50">
    <property type="entry name" value="Transcription Factor, Ets-1"/>
    <property type="match status" value="1"/>
</dbReference>
<dbReference type="Proteomes" id="UP000193642">
    <property type="component" value="Unassembled WGS sequence"/>
</dbReference>
<dbReference type="AlphaFoldDB" id="A0A1Y2CI34"/>
<dbReference type="SUPFAM" id="SSF47769">
    <property type="entry name" value="SAM/Pointed domain"/>
    <property type="match status" value="1"/>
</dbReference>
<organism evidence="1 2">
    <name type="scientific">Rhizoclosmatium globosum</name>
    <dbReference type="NCBI Taxonomy" id="329046"/>
    <lineage>
        <taxon>Eukaryota</taxon>
        <taxon>Fungi</taxon>
        <taxon>Fungi incertae sedis</taxon>
        <taxon>Chytridiomycota</taxon>
        <taxon>Chytridiomycota incertae sedis</taxon>
        <taxon>Chytridiomycetes</taxon>
        <taxon>Chytridiales</taxon>
        <taxon>Chytriomycetaceae</taxon>
        <taxon>Rhizoclosmatium</taxon>
    </lineage>
</organism>
<evidence type="ECO:0000313" key="2">
    <source>
        <dbReference type="Proteomes" id="UP000193642"/>
    </source>
</evidence>
<name>A0A1Y2CI34_9FUNG</name>
<gene>
    <name evidence="1" type="ORF">BCR33DRAFT_810327</name>
</gene>
<evidence type="ECO:0000313" key="1">
    <source>
        <dbReference type="EMBL" id="ORY46484.1"/>
    </source>
</evidence>
<keyword evidence="2" id="KW-1185">Reference proteome</keyword>
<sequence length="125" mass="13929">MNNLSGQNLGIRASSGYKAIDVVEEGEYTMFGDLRLPSLPSQWSVQQVMAWASQNEATPEILGLIEHEKLDGRTFLLSIVDDFMFPSLGHRIRFRNALDSLRKINDETLARLEETAPPYATSSAA</sequence>
<evidence type="ECO:0008006" key="3">
    <source>
        <dbReference type="Google" id="ProtNLM"/>
    </source>
</evidence>
<accession>A0A1Y2CI34</accession>
<dbReference type="EMBL" id="MCGO01000016">
    <property type="protein sequence ID" value="ORY46484.1"/>
    <property type="molecule type" value="Genomic_DNA"/>
</dbReference>